<dbReference type="Proteomes" id="UP000634136">
    <property type="component" value="Unassembled WGS sequence"/>
</dbReference>
<keyword evidence="1" id="KW-0695">RNA-directed DNA polymerase</keyword>
<dbReference type="GO" id="GO:0003964">
    <property type="term" value="F:RNA-directed DNA polymerase activity"/>
    <property type="evidence" value="ECO:0007669"/>
    <property type="project" value="UniProtKB-KW"/>
</dbReference>
<keyword evidence="2" id="KW-1185">Reference proteome</keyword>
<evidence type="ECO:0000313" key="2">
    <source>
        <dbReference type="Proteomes" id="UP000634136"/>
    </source>
</evidence>
<keyword evidence="1" id="KW-0548">Nucleotidyltransferase</keyword>
<keyword evidence="1" id="KW-0808">Transferase</keyword>
<evidence type="ECO:0000313" key="1">
    <source>
        <dbReference type="EMBL" id="KAF7835717.1"/>
    </source>
</evidence>
<sequence>MVKGDGSRFNVLDNKEGVKIDEMEDIQEENRENDGNMIMDVVNPLFVNQVIENVVKDREGREVWRLVPIAEKIMIRLSKESLGKEGRSGWVEEARCANEGVPPKALDLDKEIRRGVASKIFPQLVRDMQKLNSINLMSIYEPRISGEKAKKVIKKLGWNNHFMVDARGFSKAKGKVEERIDRFLCNNQWQNMFKDAKVFHPFFGK</sequence>
<name>A0A834WZX6_9FABA</name>
<gene>
    <name evidence="1" type="ORF">G2W53_010576</name>
</gene>
<protein>
    <submittedName>
        <fullName evidence="1">RNA-directed DNA polymerase</fullName>
    </submittedName>
</protein>
<dbReference type="EMBL" id="JAAIUW010000004">
    <property type="protein sequence ID" value="KAF7835717.1"/>
    <property type="molecule type" value="Genomic_DNA"/>
</dbReference>
<reference evidence="1" key="1">
    <citation type="submission" date="2020-09" db="EMBL/GenBank/DDBJ databases">
        <title>Genome-Enabled Discovery of Anthraquinone Biosynthesis in Senna tora.</title>
        <authorList>
            <person name="Kang S.-H."/>
            <person name="Pandey R.P."/>
            <person name="Lee C.-M."/>
            <person name="Sim J.-S."/>
            <person name="Jeong J.-T."/>
            <person name="Choi B.-S."/>
            <person name="Jung M."/>
            <person name="Ginzburg D."/>
            <person name="Zhao K."/>
            <person name="Won S.Y."/>
            <person name="Oh T.-J."/>
            <person name="Yu Y."/>
            <person name="Kim N.-H."/>
            <person name="Lee O.R."/>
            <person name="Lee T.-H."/>
            <person name="Bashyal P."/>
            <person name="Kim T.-S."/>
            <person name="Lee W.-H."/>
            <person name="Kawkins C."/>
            <person name="Kim C.-K."/>
            <person name="Kim J.S."/>
            <person name="Ahn B.O."/>
            <person name="Rhee S.Y."/>
            <person name="Sohng J.K."/>
        </authorList>
    </citation>
    <scope>NUCLEOTIDE SEQUENCE</scope>
    <source>
        <tissue evidence="1">Leaf</tissue>
    </source>
</reference>
<organism evidence="1 2">
    <name type="scientific">Senna tora</name>
    <dbReference type="NCBI Taxonomy" id="362788"/>
    <lineage>
        <taxon>Eukaryota</taxon>
        <taxon>Viridiplantae</taxon>
        <taxon>Streptophyta</taxon>
        <taxon>Embryophyta</taxon>
        <taxon>Tracheophyta</taxon>
        <taxon>Spermatophyta</taxon>
        <taxon>Magnoliopsida</taxon>
        <taxon>eudicotyledons</taxon>
        <taxon>Gunneridae</taxon>
        <taxon>Pentapetalae</taxon>
        <taxon>rosids</taxon>
        <taxon>fabids</taxon>
        <taxon>Fabales</taxon>
        <taxon>Fabaceae</taxon>
        <taxon>Caesalpinioideae</taxon>
        <taxon>Cassia clade</taxon>
        <taxon>Senna</taxon>
    </lineage>
</organism>
<comment type="caution">
    <text evidence="1">The sequence shown here is derived from an EMBL/GenBank/DDBJ whole genome shotgun (WGS) entry which is preliminary data.</text>
</comment>
<proteinExistence type="predicted"/>
<accession>A0A834WZX6</accession>
<dbReference type="AlphaFoldDB" id="A0A834WZX6"/>